<reference evidence="1" key="1">
    <citation type="submission" date="2023-04" db="EMBL/GenBank/DDBJ databases">
        <title>Comparative genomic analysis of Cohnella hashimotonis sp. nov., isolated from the International Space Station.</title>
        <authorList>
            <person name="Venkateswaran K."/>
            <person name="Simpson A."/>
        </authorList>
    </citation>
    <scope>NUCLEOTIDE SEQUENCE</scope>
    <source>
        <strain evidence="1">F6_2S_P_1</strain>
    </source>
</reference>
<proteinExistence type="predicted"/>
<organism evidence="1 2">
    <name type="scientific">Cohnella hashimotonis</name>
    <dbReference type="NCBI Taxonomy" id="2826895"/>
    <lineage>
        <taxon>Bacteria</taxon>
        <taxon>Bacillati</taxon>
        <taxon>Bacillota</taxon>
        <taxon>Bacilli</taxon>
        <taxon>Bacillales</taxon>
        <taxon>Paenibacillaceae</taxon>
        <taxon>Cohnella</taxon>
    </lineage>
</organism>
<dbReference type="RefSeq" id="WP_282906921.1">
    <property type="nucleotide sequence ID" value="NZ_JAGRPV010000001.1"/>
</dbReference>
<gene>
    <name evidence="1" type="ORF">KB449_02885</name>
</gene>
<name>A0ABT6TC50_9BACL</name>
<accession>A0ABT6TC50</accession>
<protein>
    <submittedName>
        <fullName evidence="1">Uncharacterized protein</fullName>
    </submittedName>
</protein>
<dbReference type="Proteomes" id="UP001161691">
    <property type="component" value="Unassembled WGS sequence"/>
</dbReference>
<evidence type="ECO:0000313" key="1">
    <source>
        <dbReference type="EMBL" id="MDI4643883.1"/>
    </source>
</evidence>
<comment type="caution">
    <text evidence="1">The sequence shown here is derived from an EMBL/GenBank/DDBJ whole genome shotgun (WGS) entry which is preliminary data.</text>
</comment>
<sequence length="74" mass="8312">MSFLPLKKSIKMRKTRPIDEPVIARREESVLSILTRAAAIRGQAGALAACGAFRMFRGAKNLHLYMYFLPTNDT</sequence>
<dbReference type="EMBL" id="JAGRPV010000001">
    <property type="protein sequence ID" value="MDI4643883.1"/>
    <property type="molecule type" value="Genomic_DNA"/>
</dbReference>
<evidence type="ECO:0000313" key="2">
    <source>
        <dbReference type="Proteomes" id="UP001161691"/>
    </source>
</evidence>
<keyword evidence="2" id="KW-1185">Reference proteome</keyword>